<evidence type="ECO:0000259" key="1">
    <source>
        <dbReference type="SMART" id="SM00587"/>
    </source>
</evidence>
<dbReference type="SUPFAM" id="SSF56112">
    <property type="entry name" value="Protein kinase-like (PK-like)"/>
    <property type="match status" value="2"/>
</dbReference>
<dbReference type="InterPro" id="IPR004119">
    <property type="entry name" value="EcKL"/>
</dbReference>
<dbReference type="EMBL" id="KK107154">
    <property type="protein sequence ID" value="EZA56937.1"/>
    <property type="molecule type" value="Genomic_DNA"/>
</dbReference>
<dbReference type="Pfam" id="PF02958">
    <property type="entry name" value="EcKL"/>
    <property type="match status" value="2"/>
</dbReference>
<dbReference type="SMART" id="SM00587">
    <property type="entry name" value="CHK"/>
    <property type="match status" value="2"/>
</dbReference>
<evidence type="ECO:0000313" key="3">
    <source>
        <dbReference type="Proteomes" id="UP000053097"/>
    </source>
</evidence>
<dbReference type="InterPro" id="IPR011009">
    <property type="entry name" value="Kinase-like_dom_sf"/>
</dbReference>
<gene>
    <name evidence="2" type="ORF">X777_02788</name>
</gene>
<protein>
    <recommendedName>
        <fullName evidence="1">CHK kinase-like domain-containing protein</fullName>
    </recommendedName>
</protein>
<feature type="domain" description="CHK kinase-like" evidence="1">
    <location>
        <begin position="143"/>
        <end position="356"/>
    </location>
</feature>
<dbReference type="Gene3D" id="3.90.1200.10">
    <property type="match status" value="2"/>
</dbReference>
<proteinExistence type="predicted"/>
<dbReference type="AlphaFoldDB" id="A0A026WLL1"/>
<dbReference type="STRING" id="2015173.A0A026WLL1"/>
<dbReference type="OrthoDB" id="5396515at2759"/>
<accession>A0A026WLL1</accession>
<dbReference type="Proteomes" id="UP000053097">
    <property type="component" value="Unassembled WGS sequence"/>
</dbReference>
<organism evidence="2 3">
    <name type="scientific">Ooceraea biroi</name>
    <name type="common">Clonal raider ant</name>
    <name type="synonym">Cerapachys biroi</name>
    <dbReference type="NCBI Taxonomy" id="2015173"/>
    <lineage>
        <taxon>Eukaryota</taxon>
        <taxon>Metazoa</taxon>
        <taxon>Ecdysozoa</taxon>
        <taxon>Arthropoda</taxon>
        <taxon>Hexapoda</taxon>
        <taxon>Insecta</taxon>
        <taxon>Pterygota</taxon>
        <taxon>Neoptera</taxon>
        <taxon>Endopterygota</taxon>
        <taxon>Hymenoptera</taxon>
        <taxon>Apocrita</taxon>
        <taxon>Aculeata</taxon>
        <taxon>Formicoidea</taxon>
        <taxon>Formicidae</taxon>
        <taxon>Dorylinae</taxon>
        <taxon>Ooceraea</taxon>
    </lineage>
</organism>
<dbReference type="PANTHER" id="PTHR11012">
    <property type="entry name" value="PROTEIN KINASE-LIKE DOMAIN-CONTAINING"/>
    <property type="match status" value="1"/>
</dbReference>
<name>A0A026WLL1_OOCBI</name>
<evidence type="ECO:0000313" key="2">
    <source>
        <dbReference type="EMBL" id="EZA56937.1"/>
    </source>
</evidence>
<dbReference type="InterPro" id="IPR015897">
    <property type="entry name" value="CHK_kinase-like"/>
</dbReference>
<dbReference type="OMA" id="NINRLEC"/>
<sequence>MNHNKKCVTLSEMNDKFTEEVLTSILSKACDGKEVQLTDWDFDEGFAKGDNYLSNVYKGKVSGVIIDDDSKQHVHMDIVVKSMPRNSATRKTLRTADFFRNEIAFYTKVASRFESFLAEKGQGGLLPVPRYLTSFMDGENDFLVLENASSLGFAPATRQNCLDWSECMAILRTLAKFHAISFAYKDQRKEEFAKIAGSLEETFFDYWEWYKNYHVGNSKIELILPTIKRPFLQEKTQVVVKHALATEYPNSEAEKRYNSYKHGDLFHKCAELCKRRDAPTSVVTEGDCWAPNFLIRNTEHNQKEALMLDFQLARCASPVLDLSFLIYSCTLKSFRDQYFNDALKFYYDELCGTIESLGSDPKKVYPWDVFMKEIKEQSLFGVFTALEAIPLEYLDGSPSFHLDNLIKNEVIDVGELAILSNISTASGRQRVADNRVDLSEINVKFTEQVLTDILCKAYNGTEIKLTDWNFGEGFAKGDSYLSTVNKGKVYGITQDDSKQQVRVNFVIKSIPKNVVPKFENFLAQRGQARLLCIPRYLASYMDGENDFIVLEDASCLGFGPASRQSCIDLAECAMTVKTLAHFHAISLAYRDQEKTEFAEIASCLEETYFTRQHWSWYEKLHERCVNIAKHALANEYPGSEAERRFNSYEFGALFHKTRELCERRDAPTSVVSEGDCWAPNFLIRDVGQDQKEVLMLDFQLARCVSPVCDLSFLLYSCTLKSFRDQHFDNILRLYHSELSDAIKLLGSDPERLYPLDLFMKEVKDHFIFGLVFSLEAIPFALLDPSQSFDLDVIIKGDEAMNVGDVMAVSNITTSSGRRRLADVIAHAVDNGYI</sequence>
<feature type="domain" description="CHK kinase-like" evidence="1">
    <location>
        <begin position="548"/>
        <end position="744"/>
    </location>
</feature>
<reference evidence="2 3" key="1">
    <citation type="journal article" date="2014" name="Curr. Biol.">
        <title>The genome of the clonal raider ant Cerapachys biroi.</title>
        <authorList>
            <person name="Oxley P.R."/>
            <person name="Ji L."/>
            <person name="Fetter-Pruneda I."/>
            <person name="McKenzie S.K."/>
            <person name="Li C."/>
            <person name="Hu H."/>
            <person name="Zhang G."/>
            <person name="Kronauer D.J."/>
        </authorList>
    </citation>
    <scope>NUCLEOTIDE SEQUENCE [LARGE SCALE GENOMIC DNA]</scope>
</reference>
<keyword evidence="3" id="KW-1185">Reference proteome</keyword>
<dbReference type="PANTHER" id="PTHR11012:SF57">
    <property type="entry name" value="LD10016P"/>
    <property type="match status" value="1"/>
</dbReference>